<name>A0A545U9P4_9GAMM</name>
<dbReference type="EMBL" id="VHSG01000002">
    <property type="protein sequence ID" value="TQV86159.1"/>
    <property type="molecule type" value="Genomic_DNA"/>
</dbReference>
<dbReference type="Pfam" id="PF08012">
    <property type="entry name" value="DUF1702"/>
    <property type="match status" value="1"/>
</dbReference>
<protein>
    <submittedName>
        <fullName evidence="1">DUF1702 family protein</fullName>
    </submittedName>
</protein>
<keyword evidence="2" id="KW-1185">Reference proteome</keyword>
<evidence type="ECO:0000313" key="2">
    <source>
        <dbReference type="Proteomes" id="UP000319732"/>
    </source>
</evidence>
<evidence type="ECO:0000313" key="1">
    <source>
        <dbReference type="EMBL" id="TQV86159.1"/>
    </source>
</evidence>
<dbReference type="Proteomes" id="UP000319732">
    <property type="component" value="Unassembled WGS sequence"/>
</dbReference>
<reference evidence="1 2" key="1">
    <citation type="submission" date="2019-06" db="EMBL/GenBank/DDBJ databases">
        <title>Whole genome sequence for Cellvibrionaceae sp. R142.</title>
        <authorList>
            <person name="Wang G."/>
        </authorList>
    </citation>
    <scope>NUCLEOTIDE SEQUENCE [LARGE SCALE GENOMIC DNA]</scope>
    <source>
        <strain evidence="1 2">R142</strain>
    </source>
</reference>
<gene>
    <name evidence="1" type="ORF">FKG94_00985</name>
</gene>
<dbReference type="AlphaFoldDB" id="A0A545U9P4"/>
<organism evidence="1 2">
    <name type="scientific">Exilibacterium tricleocarpae</name>
    <dbReference type="NCBI Taxonomy" id="2591008"/>
    <lineage>
        <taxon>Bacteria</taxon>
        <taxon>Pseudomonadati</taxon>
        <taxon>Pseudomonadota</taxon>
        <taxon>Gammaproteobacteria</taxon>
        <taxon>Cellvibrionales</taxon>
        <taxon>Cellvibrionaceae</taxon>
        <taxon>Exilibacterium</taxon>
    </lineage>
</organism>
<dbReference type="OrthoDB" id="2530105at2"/>
<dbReference type="InterPro" id="IPR012964">
    <property type="entry name" value="DUF1702"/>
</dbReference>
<sequence>MTKRVASFQNQEGSAPLTDFFKSKLYLSKREVDFDYRGFDTTCPKQTQHLQNIGENFVEGFNLALDNGDVDKLSLALGVEDRFRGFRYEGAAMSVSIIDATLRAFSQRKQYLEFLKISQSYKYLFYVGIGWTFAKIPWSRSLLFKGMHPLLRWLALDGWGFHDTFFYTKRIVTARKIRFRGASRSVYLQGVGRAMWFVHCGSPERIHQQILTWPVEAQGELWSGIGLAAVYAGTYNDSPDIPDRLLSASSRYRRDFAQGCAFAACARALEGRCDDYVNDVSLLVTGRTQSDLADICRSFEAKFSGEGTPESYQKWRHSVRSTI</sequence>
<proteinExistence type="predicted"/>
<comment type="caution">
    <text evidence="1">The sequence shown here is derived from an EMBL/GenBank/DDBJ whole genome shotgun (WGS) entry which is preliminary data.</text>
</comment>
<accession>A0A545U9P4</accession>
<dbReference type="RefSeq" id="WP_142902311.1">
    <property type="nucleotide sequence ID" value="NZ_ML660087.1"/>
</dbReference>